<keyword evidence="3" id="KW-1003">Cell membrane</keyword>
<dbReference type="InterPro" id="IPR036259">
    <property type="entry name" value="MFS_trans_sf"/>
</dbReference>
<dbReference type="Pfam" id="PF05977">
    <property type="entry name" value="MFS_3"/>
    <property type="match status" value="1"/>
</dbReference>
<feature type="transmembrane region" description="Helical" evidence="8">
    <location>
        <begin position="380"/>
        <end position="398"/>
    </location>
</feature>
<evidence type="ECO:0000256" key="1">
    <source>
        <dbReference type="ARBA" id="ARBA00004651"/>
    </source>
</evidence>
<dbReference type="SUPFAM" id="SSF103473">
    <property type="entry name" value="MFS general substrate transporter"/>
    <property type="match status" value="1"/>
</dbReference>
<evidence type="ECO:0000256" key="2">
    <source>
        <dbReference type="ARBA" id="ARBA00022448"/>
    </source>
</evidence>
<dbReference type="AlphaFoldDB" id="A0A382H0T7"/>
<evidence type="ECO:0000256" key="4">
    <source>
        <dbReference type="ARBA" id="ARBA00022692"/>
    </source>
</evidence>
<dbReference type="EMBL" id="UINC01058373">
    <property type="protein sequence ID" value="SVB80557.1"/>
    <property type="molecule type" value="Genomic_DNA"/>
</dbReference>
<dbReference type="Gene3D" id="1.20.1250.20">
    <property type="entry name" value="MFS general substrate transporter like domains"/>
    <property type="match status" value="1"/>
</dbReference>
<feature type="transmembrane region" description="Helical" evidence="8">
    <location>
        <begin position="178"/>
        <end position="197"/>
    </location>
</feature>
<comment type="subcellular location">
    <subcellularLocation>
        <location evidence="1">Cell membrane</location>
        <topology evidence="1">Multi-pass membrane protein</topology>
    </subcellularLocation>
</comment>
<evidence type="ECO:0000256" key="8">
    <source>
        <dbReference type="SAM" id="Phobius"/>
    </source>
</evidence>
<dbReference type="PANTHER" id="PTHR23513:SF11">
    <property type="entry name" value="STAPHYLOFERRIN A TRANSPORTER"/>
    <property type="match status" value="1"/>
</dbReference>
<feature type="transmembrane region" description="Helical" evidence="8">
    <location>
        <begin position="229"/>
        <end position="250"/>
    </location>
</feature>
<feature type="transmembrane region" description="Helical" evidence="8">
    <location>
        <begin position="84"/>
        <end position="106"/>
    </location>
</feature>
<evidence type="ECO:0000256" key="6">
    <source>
        <dbReference type="ARBA" id="ARBA00023136"/>
    </source>
</evidence>
<dbReference type="CDD" id="cd06173">
    <property type="entry name" value="MFS_MefA_like"/>
    <property type="match status" value="1"/>
</dbReference>
<keyword evidence="5 8" id="KW-1133">Transmembrane helix</keyword>
<feature type="transmembrane region" description="Helical" evidence="8">
    <location>
        <begin position="23"/>
        <end position="45"/>
    </location>
</feature>
<protein>
    <recommendedName>
        <fullName evidence="10">Major facilitator superfamily (MFS) profile domain-containing protein</fullName>
    </recommendedName>
</protein>
<evidence type="ECO:0000256" key="5">
    <source>
        <dbReference type="ARBA" id="ARBA00022989"/>
    </source>
</evidence>
<organism evidence="9">
    <name type="scientific">marine metagenome</name>
    <dbReference type="NCBI Taxonomy" id="408172"/>
    <lineage>
        <taxon>unclassified sequences</taxon>
        <taxon>metagenomes</taxon>
        <taxon>ecological metagenomes</taxon>
    </lineage>
</organism>
<reference evidence="9" key="1">
    <citation type="submission" date="2018-05" db="EMBL/GenBank/DDBJ databases">
        <authorList>
            <person name="Lanie J.A."/>
            <person name="Ng W.-L."/>
            <person name="Kazmierczak K.M."/>
            <person name="Andrzejewski T.M."/>
            <person name="Davidsen T.M."/>
            <person name="Wayne K.J."/>
            <person name="Tettelin H."/>
            <person name="Glass J.I."/>
            <person name="Rusch D."/>
            <person name="Podicherti R."/>
            <person name="Tsui H.-C.T."/>
            <person name="Winkler M.E."/>
        </authorList>
    </citation>
    <scope>NUCLEOTIDE SEQUENCE</scope>
</reference>
<feature type="non-terminal residue" evidence="9">
    <location>
        <position position="439"/>
    </location>
</feature>
<feature type="transmembrane region" description="Helical" evidence="8">
    <location>
        <begin position="256"/>
        <end position="278"/>
    </location>
</feature>
<dbReference type="PANTHER" id="PTHR23513">
    <property type="entry name" value="INTEGRAL MEMBRANE EFFLUX PROTEIN-RELATED"/>
    <property type="match status" value="1"/>
</dbReference>
<feature type="region of interest" description="Disordered" evidence="7">
    <location>
        <begin position="416"/>
        <end position="439"/>
    </location>
</feature>
<evidence type="ECO:0000256" key="7">
    <source>
        <dbReference type="SAM" id="MobiDB-lite"/>
    </source>
</evidence>
<proteinExistence type="predicted"/>
<keyword evidence="2" id="KW-0813">Transport</keyword>
<feature type="transmembrane region" description="Helical" evidence="8">
    <location>
        <begin position="57"/>
        <end position="77"/>
    </location>
</feature>
<accession>A0A382H0T7</accession>
<evidence type="ECO:0008006" key="10">
    <source>
        <dbReference type="Google" id="ProtNLM"/>
    </source>
</evidence>
<feature type="non-terminal residue" evidence="9">
    <location>
        <position position="1"/>
    </location>
</feature>
<feature type="transmembrane region" description="Helical" evidence="8">
    <location>
        <begin position="299"/>
        <end position="316"/>
    </location>
</feature>
<keyword evidence="4 8" id="KW-0812">Transmembrane</keyword>
<gene>
    <name evidence="9" type="ORF">METZ01_LOCUS233411</name>
</gene>
<feature type="transmembrane region" description="Helical" evidence="8">
    <location>
        <begin position="352"/>
        <end position="374"/>
    </location>
</feature>
<keyword evidence="6 8" id="KW-0472">Membrane</keyword>
<evidence type="ECO:0000256" key="3">
    <source>
        <dbReference type="ARBA" id="ARBA00022475"/>
    </source>
</evidence>
<dbReference type="InterPro" id="IPR010290">
    <property type="entry name" value="TM_effector"/>
</dbReference>
<feature type="compositionally biased region" description="Acidic residues" evidence="7">
    <location>
        <begin position="428"/>
        <end position="439"/>
    </location>
</feature>
<sequence length="439" mass="45026">VTGESLHVTNPFSALRYPAFARFALGSTFCGVAQFLAGLATPFLINQLTDSNSWVGAASFAALLPAVIGTPFAGALADQMDRRLLLLGGIGLQSLVMVAIVVLYTSDRLTPWFILGLNFVGGSASSFLWAPTQSLAAVLVPRESLAAAVRMVSITFTVARSVGPVVAALTLAFGGPGLAFSMALGIYLVGFSVLTTVRTEWSPTGGGGSLRSQLGDGIAYVRARPEMRLAFRLAFTVASLGAVFAFSLTAGVADDLYGLGGGGLGVLATSAGVGSLLASAYISGPGSRVARSIMEHRNILLYGFGLVVVASTSWMAVGIVGYLCMGAAHMLHGTTLSTALQIRVDDAYRGRVMSVFLVAVLSGIPLGGLAFGILSDLVGLRWVALGAGCLLVIHALAFHHQGLLAMLDNEVGVAGGGSDGGPVAETPDSGDDQPTDDRS</sequence>
<name>A0A382H0T7_9ZZZZ</name>
<dbReference type="GO" id="GO:0005886">
    <property type="term" value="C:plasma membrane"/>
    <property type="evidence" value="ECO:0007669"/>
    <property type="project" value="UniProtKB-SubCell"/>
</dbReference>
<evidence type="ECO:0000313" key="9">
    <source>
        <dbReference type="EMBL" id="SVB80557.1"/>
    </source>
</evidence>